<gene>
    <name evidence="1" type="ORF">HS1_000183</name>
</gene>
<name>A0A7U4TG20_DESA2</name>
<keyword evidence="2" id="KW-1185">Reference proteome</keyword>
<dbReference type="InterPro" id="IPR009078">
    <property type="entry name" value="Ferritin-like_SF"/>
</dbReference>
<dbReference type="SUPFAM" id="SSF47240">
    <property type="entry name" value="Ferritin-like"/>
    <property type="match status" value="1"/>
</dbReference>
<organism evidence="1 2">
    <name type="scientific">Desulfofervidus auxilii</name>
    <dbReference type="NCBI Taxonomy" id="1621989"/>
    <lineage>
        <taxon>Bacteria</taxon>
        <taxon>Pseudomonadati</taxon>
        <taxon>Thermodesulfobacteriota</taxon>
        <taxon>Candidatus Desulfofervidia</taxon>
        <taxon>Candidatus Desulfofervidales</taxon>
        <taxon>Candidatus Desulfofervidaceae</taxon>
        <taxon>Candidatus Desulfofervidus</taxon>
    </lineage>
</organism>
<evidence type="ECO:0000313" key="2">
    <source>
        <dbReference type="Proteomes" id="UP000070560"/>
    </source>
</evidence>
<dbReference type="Gene3D" id="1.20.1260.10">
    <property type="match status" value="1"/>
</dbReference>
<dbReference type="KEGG" id="daw:HS1_000183"/>
<dbReference type="InterPro" id="IPR012347">
    <property type="entry name" value="Ferritin-like"/>
</dbReference>
<dbReference type="EMBL" id="CP013015">
    <property type="protein sequence ID" value="AMM39989.1"/>
    <property type="molecule type" value="Genomic_DNA"/>
</dbReference>
<accession>A0A7U4TG20</accession>
<reference evidence="1 2" key="1">
    <citation type="submission" date="2015-10" db="EMBL/GenBank/DDBJ databases">
        <title>Candidatus Desulfofervidus auxilii, a hydrogenotrophic sulfate-reducing bacterium involved in the thermophilic anaerobic oxidation of methane.</title>
        <authorList>
            <person name="Krukenberg V."/>
            <person name="Richter M."/>
            <person name="Wegener G."/>
        </authorList>
    </citation>
    <scope>NUCLEOTIDE SEQUENCE [LARGE SCALE GENOMIC DNA]</scope>
    <source>
        <strain evidence="1 2">HS1</strain>
    </source>
</reference>
<dbReference type="RefSeq" id="WP_281178322.1">
    <property type="nucleotide sequence ID" value="NZ_CP013015.1"/>
</dbReference>
<dbReference type="Proteomes" id="UP000070560">
    <property type="component" value="Chromosome"/>
</dbReference>
<sequence length="41" mass="4886">MKEKIEDALKKAIKMEEEGKQFYLEVAKEVKSILVKRYLNN</sequence>
<proteinExistence type="predicted"/>
<protein>
    <submittedName>
        <fullName evidence="1">Uncharacterized protein</fullName>
    </submittedName>
</protein>
<dbReference type="AlphaFoldDB" id="A0A7U4TG20"/>
<evidence type="ECO:0000313" key="1">
    <source>
        <dbReference type="EMBL" id="AMM39989.1"/>
    </source>
</evidence>